<accession>A0A8E0IU91</accession>
<evidence type="ECO:0000313" key="2">
    <source>
        <dbReference type="Proteomes" id="UP000014252"/>
    </source>
</evidence>
<dbReference type="Proteomes" id="UP000014252">
    <property type="component" value="Unassembled WGS sequence"/>
</dbReference>
<reference evidence="1 2" key="1">
    <citation type="journal article" date="2013" name="PLoS ONE">
        <title>Lactobacillus paracasei comparative genomics: towards species pan-genome definition and exploitation of diversity.</title>
        <authorList>
            <person name="Smokvina T."/>
            <person name="Wels M."/>
            <person name="Polka J."/>
            <person name="Chervaux C."/>
            <person name="Brisse S."/>
            <person name="Boekhorst J."/>
            <person name="van Hylckama Vlieg J.E."/>
            <person name="Siezen R.J."/>
        </authorList>
    </citation>
    <scope>NUCLEOTIDE SEQUENCE [LARGE SCALE GENOMIC DNA]</scope>
    <source>
        <strain evidence="1 2">Lpp71</strain>
    </source>
</reference>
<dbReference type="EMBL" id="ANKD01000101">
    <property type="protein sequence ID" value="EPC77124.1"/>
    <property type="molecule type" value="Genomic_DNA"/>
</dbReference>
<sequence>MVLNLKQSKALEYAILKNIADGMPYNAKQIDKFNTNSDVSSAINALITSGFVLGGYPPDMAGNWRVNATNITDKGEKFLNDNSPWGKLLNGTKNVASFLTNLK</sequence>
<dbReference type="InterPro" id="IPR036388">
    <property type="entry name" value="WH-like_DNA-bd_sf"/>
</dbReference>
<name>A0A8E0IU91_LACPA</name>
<dbReference type="Gene3D" id="1.10.10.10">
    <property type="entry name" value="Winged helix-like DNA-binding domain superfamily/Winged helix DNA-binding domain"/>
    <property type="match status" value="1"/>
</dbReference>
<comment type="caution">
    <text evidence="1">The sequence shown here is derived from an EMBL/GenBank/DDBJ whole genome shotgun (WGS) entry which is preliminary data.</text>
</comment>
<evidence type="ECO:0000313" key="1">
    <source>
        <dbReference type="EMBL" id="EPC77124.1"/>
    </source>
</evidence>
<organism evidence="1 2">
    <name type="scientific">Lacticaseibacillus paracasei subsp. paracasei Lpp71</name>
    <dbReference type="NCBI Taxonomy" id="1256207"/>
    <lineage>
        <taxon>Bacteria</taxon>
        <taxon>Bacillati</taxon>
        <taxon>Bacillota</taxon>
        <taxon>Bacilli</taxon>
        <taxon>Lactobacillales</taxon>
        <taxon>Lactobacillaceae</taxon>
        <taxon>Lacticaseibacillus</taxon>
    </lineage>
</organism>
<proteinExistence type="predicted"/>
<dbReference type="AlphaFoldDB" id="A0A8E0IU91"/>
<protein>
    <submittedName>
        <fullName evidence="1">Uncharacterized protein</fullName>
    </submittedName>
</protein>
<gene>
    <name evidence="1" type="ORF">Lpp71_02341</name>
</gene>